<dbReference type="GeneID" id="25372201"/>
<dbReference type="HOGENOM" id="CLU_1277407_0_0_1"/>
<dbReference type="OrthoDB" id="10373603at2759"/>
<proteinExistence type="predicted"/>
<evidence type="ECO:0000313" key="1">
    <source>
        <dbReference type="EMBL" id="KEQ92527.1"/>
    </source>
</evidence>
<keyword evidence="2" id="KW-1185">Reference proteome</keyword>
<dbReference type="RefSeq" id="XP_013341040.1">
    <property type="nucleotide sequence ID" value="XM_013485586.1"/>
</dbReference>
<dbReference type="EMBL" id="KL584770">
    <property type="protein sequence ID" value="KEQ92527.1"/>
    <property type="molecule type" value="Genomic_DNA"/>
</dbReference>
<organism evidence="1 2">
    <name type="scientific">Aureobasidium subglaciale (strain EXF-2481)</name>
    <name type="common">Aureobasidium pullulans var. subglaciale</name>
    <dbReference type="NCBI Taxonomy" id="1043005"/>
    <lineage>
        <taxon>Eukaryota</taxon>
        <taxon>Fungi</taxon>
        <taxon>Dikarya</taxon>
        <taxon>Ascomycota</taxon>
        <taxon>Pezizomycotina</taxon>
        <taxon>Dothideomycetes</taxon>
        <taxon>Dothideomycetidae</taxon>
        <taxon>Dothideales</taxon>
        <taxon>Saccotheciaceae</taxon>
        <taxon>Aureobasidium</taxon>
    </lineage>
</organism>
<protein>
    <submittedName>
        <fullName evidence="1">Uncharacterized protein</fullName>
    </submittedName>
</protein>
<sequence>MYRSHRAAFSNIMSESESSRESMLTFTYVMQNLAASRHPLWTSTSPPPKVLRRSASDQIHNQFRLASSPYARSSTINHLYQPPQSFIMNNPPPTTTSGAQQNLLPPSLSIAEIDANNHRREQAIKNKVNDHLVDAIKLSVEYSALPDCVKMQDLVTAIESAVINAFNASDRMGAWDVVKGGPDLEELFVAFEVYVDKCVGVVAALREDVEVLRELV</sequence>
<reference evidence="1 2" key="1">
    <citation type="journal article" date="2014" name="BMC Genomics">
        <title>Genome sequencing of four Aureobasidium pullulans varieties: biotechnological potential, stress tolerance, and description of new species.</title>
        <authorList>
            <person name="Gostin Ar C."/>
            <person name="Ohm R.A."/>
            <person name="Kogej T."/>
            <person name="Sonjak S."/>
            <person name="Turk M."/>
            <person name="Zajc J."/>
            <person name="Zalar P."/>
            <person name="Grube M."/>
            <person name="Sun H."/>
            <person name="Han J."/>
            <person name="Sharma A."/>
            <person name="Chiniquy J."/>
            <person name="Ngan C.Y."/>
            <person name="Lipzen A."/>
            <person name="Barry K."/>
            <person name="Grigoriev I.V."/>
            <person name="Gunde-Cimerman N."/>
        </authorList>
    </citation>
    <scope>NUCLEOTIDE SEQUENCE [LARGE SCALE GENOMIC DNA]</scope>
    <source>
        <strain evidence="1 2">EXF-2481</strain>
    </source>
</reference>
<dbReference type="Proteomes" id="UP000030641">
    <property type="component" value="Unassembled WGS sequence"/>
</dbReference>
<name>A0A074YEI9_AURSE</name>
<evidence type="ECO:0000313" key="2">
    <source>
        <dbReference type="Proteomes" id="UP000030641"/>
    </source>
</evidence>
<dbReference type="InParanoid" id="A0A074YEI9"/>
<gene>
    <name evidence="1" type="ORF">AUEXF2481DRAFT_91259</name>
</gene>
<accession>A0A074YEI9</accession>
<dbReference type="AlphaFoldDB" id="A0A074YEI9"/>